<protein>
    <submittedName>
        <fullName evidence="2">Uncharacterized protein</fullName>
    </submittedName>
</protein>
<dbReference type="EMBL" id="JAKWFO010000006">
    <property type="protein sequence ID" value="KAI9634892.1"/>
    <property type="molecule type" value="Genomic_DNA"/>
</dbReference>
<proteinExistence type="predicted"/>
<feature type="region of interest" description="Disordered" evidence="1">
    <location>
        <begin position="138"/>
        <end position="178"/>
    </location>
</feature>
<dbReference type="RefSeq" id="XP_052944669.1">
    <property type="nucleotide sequence ID" value="XM_053089779.1"/>
</dbReference>
<evidence type="ECO:0000313" key="3">
    <source>
        <dbReference type="Proteomes" id="UP001164286"/>
    </source>
</evidence>
<comment type="caution">
    <text evidence="2">The sequence shown here is derived from an EMBL/GenBank/DDBJ whole genome shotgun (WGS) entry which is preliminary data.</text>
</comment>
<feature type="region of interest" description="Disordered" evidence="1">
    <location>
        <begin position="44"/>
        <end position="91"/>
    </location>
</feature>
<sequence>MPPPILSSPFLTHSVLDTLLSQPASAQDRINLLSAKIHLYANEPTPGAATGQASSSTPSSSPTSAAPSSVTQIDAAGARSGGLGRDERRIPEMRTRLDLAEVQLNEARQTGESGGYTQQADAALRIVLDWTRGAMKGIERRRKERSGGREEGNPADVNKSGSLSPAVGLGGATEEDATGWESELRAMRRRALGMAIQVEEALGRTGRIVGLGKQLVEEESMQSGS</sequence>
<feature type="compositionally biased region" description="Low complexity" evidence="1">
    <location>
        <begin position="45"/>
        <end position="69"/>
    </location>
</feature>
<organism evidence="2 3">
    <name type="scientific">Dioszegia hungarica</name>
    <dbReference type="NCBI Taxonomy" id="4972"/>
    <lineage>
        <taxon>Eukaryota</taxon>
        <taxon>Fungi</taxon>
        <taxon>Dikarya</taxon>
        <taxon>Basidiomycota</taxon>
        <taxon>Agaricomycotina</taxon>
        <taxon>Tremellomycetes</taxon>
        <taxon>Tremellales</taxon>
        <taxon>Bulleribasidiaceae</taxon>
        <taxon>Dioszegia</taxon>
    </lineage>
</organism>
<accession>A0AA38H5H2</accession>
<name>A0AA38H5H2_9TREE</name>
<dbReference type="GeneID" id="77728984"/>
<gene>
    <name evidence="2" type="ORF">MKK02DRAFT_37767</name>
</gene>
<dbReference type="AlphaFoldDB" id="A0AA38H5H2"/>
<evidence type="ECO:0000256" key="1">
    <source>
        <dbReference type="SAM" id="MobiDB-lite"/>
    </source>
</evidence>
<dbReference type="Proteomes" id="UP001164286">
    <property type="component" value="Unassembled WGS sequence"/>
</dbReference>
<evidence type="ECO:0000313" key="2">
    <source>
        <dbReference type="EMBL" id="KAI9634892.1"/>
    </source>
</evidence>
<keyword evidence="3" id="KW-1185">Reference proteome</keyword>
<reference evidence="2" key="1">
    <citation type="journal article" date="2022" name="G3 (Bethesda)">
        <title>High quality genome of the basidiomycete yeast Dioszegia hungarica PDD-24b-2 isolated from cloud water.</title>
        <authorList>
            <person name="Jarrige D."/>
            <person name="Haridas S."/>
            <person name="Bleykasten-Grosshans C."/>
            <person name="Joly M."/>
            <person name="Nadalig T."/>
            <person name="Sancelme M."/>
            <person name="Vuilleumier S."/>
            <person name="Grigoriev I.V."/>
            <person name="Amato P."/>
            <person name="Bringel F."/>
        </authorList>
    </citation>
    <scope>NUCLEOTIDE SEQUENCE</scope>
    <source>
        <strain evidence="2">PDD-24b-2</strain>
    </source>
</reference>